<dbReference type="Gramene" id="PNW78478">
    <property type="protein sequence ID" value="PNW78478"/>
    <property type="gene ID" value="CHLRE_09g395850v5"/>
</dbReference>
<feature type="compositionally biased region" description="Gly residues" evidence="2">
    <location>
        <begin position="511"/>
        <end position="530"/>
    </location>
</feature>
<dbReference type="OrthoDB" id="549500at2759"/>
<proteinExistence type="predicted"/>
<evidence type="ECO:0000313" key="6">
    <source>
        <dbReference type="Proteomes" id="UP000006906"/>
    </source>
</evidence>
<protein>
    <recommendedName>
        <fullName evidence="7">Pherophorin domain-containing protein</fullName>
    </recommendedName>
</protein>
<dbReference type="Proteomes" id="UP000006906">
    <property type="component" value="Chromosome 9"/>
</dbReference>
<dbReference type="PANTHER" id="PTHR13037:SF24">
    <property type="entry name" value="POLYCOMB PROTEIN PCL-RELATED"/>
    <property type="match status" value="1"/>
</dbReference>
<feature type="region of interest" description="Disordered" evidence="2">
    <location>
        <begin position="340"/>
        <end position="560"/>
    </location>
</feature>
<evidence type="ECO:0008006" key="7">
    <source>
        <dbReference type="Google" id="ProtNLM"/>
    </source>
</evidence>
<keyword evidence="1" id="KW-0945">Host-virus interaction</keyword>
<keyword evidence="6" id="KW-1185">Reference proteome</keyword>
<evidence type="ECO:0000256" key="1">
    <source>
        <dbReference type="ARBA" id="ARBA00022581"/>
    </source>
</evidence>
<dbReference type="RefSeq" id="XP_042920905.1">
    <property type="nucleotide sequence ID" value="XM_043065778.1"/>
</dbReference>
<keyword evidence="3" id="KW-0472">Membrane</keyword>
<reference evidence="5 6" key="1">
    <citation type="journal article" date="2007" name="Science">
        <title>The Chlamydomonas genome reveals the evolution of key animal and plant functions.</title>
        <authorList>
            <person name="Merchant S.S."/>
            <person name="Prochnik S.E."/>
            <person name="Vallon O."/>
            <person name="Harris E.H."/>
            <person name="Karpowicz S.J."/>
            <person name="Witman G.B."/>
            <person name="Terry A."/>
            <person name="Salamov A."/>
            <person name="Fritz-Laylin L.K."/>
            <person name="Marechal-Drouard L."/>
            <person name="Marshall W.F."/>
            <person name="Qu L.H."/>
            <person name="Nelson D.R."/>
            <person name="Sanderfoot A.A."/>
            <person name="Spalding M.H."/>
            <person name="Kapitonov V.V."/>
            <person name="Ren Q."/>
            <person name="Ferris P."/>
            <person name="Lindquist E."/>
            <person name="Shapiro H."/>
            <person name="Lucas S.M."/>
            <person name="Grimwood J."/>
            <person name="Schmutz J."/>
            <person name="Cardol P."/>
            <person name="Cerutti H."/>
            <person name="Chanfreau G."/>
            <person name="Chen C.L."/>
            <person name="Cognat V."/>
            <person name="Croft M.T."/>
            <person name="Dent R."/>
            <person name="Dutcher S."/>
            <person name="Fernandez E."/>
            <person name="Fukuzawa H."/>
            <person name="Gonzalez-Ballester D."/>
            <person name="Gonzalez-Halphen D."/>
            <person name="Hallmann A."/>
            <person name="Hanikenne M."/>
            <person name="Hippler M."/>
            <person name="Inwood W."/>
            <person name="Jabbari K."/>
            <person name="Kalanon M."/>
            <person name="Kuras R."/>
            <person name="Lefebvre P.A."/>
            <person name="Lemaire S.D."/>
            <person name="Lobanov A.V."/>
            <person name="Lohr M."/>
            <person name="Manuell A."/>
            <person name="Meier I."/>
            <person name="Mets L."/>
            <person name="Mittag M."/>
            <person name="Mittelmeier T."/>
            <person name="Moroney J.V."/>
            <person name="Moseley J."/>
            <person name="Napoli C."/>
            <person name="Nedelcu A.M."/>
            <person name="Niyogi K."/>
            <person name="Novoselov S.V."/>
            <person name="Paulsen I.T."/>
            <person name="Pazour G."/>
            <person name="Purton S."/>
            <person name="Ral J.P."/>
            <person name="Riano-Pachon D.M."/>
            <person name="Riekhof W."/>
            <person name="Rymarquis L."/>
            <person name="Schroda M."/>
            <person name="Stern D."/>
            <person name="Umen J."/>
            <person name="Willows R."/>
            <person name="Wilson N."/>
            <person name="Zimmer S.L."/>
            <person name="Allmer J."/>
            <person name="Balk J."/>
            <person name="Bisova K."/>
            <person name="Chen C.J."/>
            <person name="Elias M."/>
            <person name="Gendler K."/>
            <person name="Hauser C."/>
            <person name="Lamb M.R."/>
            <person name="Ledford H."/>
            <person name="Long J.C."/>
            <person name="Minagawa J."/>
            <person name="Page M.D."/>
            <person name="Pan J."/>
            <person name="Pootakham W."/>
            <person name="Roje S."/>
            <person name="Rose A."/>
            <person name="Stahlberg E."/>
            <person name="Terauchi A.M."/>
            <person name="Yang P."/>
            <person name="Ball S."/>
            <person name="Bowler C."/>
            <person name="Dieckmann C.L."/>
            <person name="Gladyshev V.N."/>
            <person name="Green P."/>
            <person name="Jorgensen R."/>
            <person name="Mayfield S."/>
            <person name="Mueller-Roeber B."/>
            <person name="Rajamani S."/>
            <person name="Sayre R.T."/>
            <person name="Brokstein P."/>
            <person name="Dubchak I."/>
            <person name="Goodstein D."/>
            <person name="Hornick L."/>
            <person name="Huang Y.W."/>
            <person name="Jhaveri J."/>
            <person name="Luo Y."/>
            <person name="Martinez D."/>
            <person name="Ngau W.C."/>
            <person name="Otillar B."/>
            <person name="Poliakov A."/>
            <person name="Porter A."/>
            <person name="Szajkowski L."/>
            <person name="Werner G."/>
            <person name="Zhou K."/>
            <person name="Grigoriev I.V."/>
            <person name="Rokhsar D.S."/>
            <person name="Grossman A.R."/>
        </authorList>
    </citation>
    <scope>NUCLEOTIDE SEQUENCE [LARGE SCALE GENOMIC DNA]</scope>
    <source>
        <strain evidence="6">CC-503</strain>
    </source>
</reference>
<feature type="transmembrane region" description="Helical" evidence="3">
    <location>
        <begin position="567"/>
        <end position="589"/>
    </location>
</feature>
<dbReference type="InParanoid" id="A0A2K3DD70"/>
<sequence>MPRPLFAAVPLGLFALSLVLLAAAELSSDGKSTGTDGLLPDDSNSGNLASGGAARQLAAAARSRGQVLSSSNGSPAPQCVSYSGGDSVQLLSASTGEVVGWASLGAAAPAFTAADDPMLPNVTAPSYSSQARDLAQRNASYSGVFRNPRMRFNISLLPGQLFAGAAAPAAAAASGRGALLSNNNNNGHAGVHQLTAAVRDPGTANLRAYTFTDQPSSCPIAEMHFAQEAALPCAATAAAVDVDLPALFGCNAGANGGQPFSMGLFLQLSVRTAASANRACAASAASLASTSPSAWSWAFGQEAPVEVAGSSGVAVEVEEGLEQRPECAVFEVVVTCNPAACGDASPPPPSPEPRPPRPRHNMPVADGATRSPPPAPPLPAPLAPAPAPLAPSPPSPRSPPRRVPGASGGARAPPMPPFPVVDLDSSSPPQYPPLSVADGPLAADVRAPPPSLAQTGHSLPAPAPAPAPVPQPAPSTPATTSSSTQPPAAPSPESPKVIVTFMPPPPHRTTEGGGFGGGSAGTNVGGGFGGSRTATVSGTTDGGAAASTTTDSSAGSGSGSGTIKPTAIAGIAAGAAVAGVAVIGVAALVMSGKVAALFAATGSSALAAITAGCGITGASAAVAAGTGGGANAAAAAAGGDGWYFAFGRRSTVDSEASSEADPHSTRVSMNGAYDGAAAAGSPGGASAATASSGHTACSGQEPMVAMLMASISLPLANDGRQELW</sequence>
<keyword evidence="3" id="KW-0812">Transmembrane</keyword>
<keyword evidence="3" id="KW-1133">Transmembrane helix</keyword>
<evidence type="ECO:0000256" key="3">
    <source>
        <dbReference type="SAM" id="Phobius"/>
    </source>
</evidence>
<accession>A0A2K3DD70</accession>
<feature type="compositionally biased region" description="Pro residues" evidence="2">
    <location>
        <begin position="371"/>
        <end position="402"/>
    </location>
</feature>
<feature type="signal peptide" evidence="4">
    <location>
        <begin position="1"/>
        <end position="24"/>
    </location>
</feature>
<feature type="region of interest" description="Disordered" evidence="2">
    <location>
        <begin position="30"/>
        <end position="51"/>
    </location>
</feature>
<organism evidence="5 6">
    <name type="scientific">Chlamydomonas reinhardtii</name>
    <name type="common">Chlamydomonas smithii</name>
    <dbReference type="NCBI Taxonomy" id="3055"/>
    <lineage>
        <taxon>Eukaryota</taxon>
        <taxon>Viridiplantae</taxon>
        <taxon>Chlorophyta</taxon>
        <taxon>core chlorophytes</taxon>
        <taxon>Chlorophyceae</taxon>
        <taxon>CS clade</taxon>
        <taxon>Chlamydomonadales</taxon>
        <taxon>Chlamydomonadaceae</taxon>
        <taxon>Chlamydomonas</taxon>
    </lineage>
</organism>
<evidence type="ECO:0000313" key="5">
    <source>
        <dbReference type="EMBL" id="PNW78478.1"/>
    </source>
</evidence>
<gene>
    <name evidence="5" type="ORF">CHLRE_09g395850v5</name>
</gene>
<feature type="compositionally biased region" description="Low complexity" evidence="2">
    <location>
        <begin position="533"/>
        <end position="555"/>
    </location>
</feature>
<dbReference type="KEGG" id="cre:CHLRE_09g395850v5"/>
<feature type="compositionally biased region" description="Low complexity" evidence="2">
    <location>
        <begin position="403"/>
        <end position="412"/>
    </location>
</feature>
<name>A0A2K3DD70_CHLRE</name>
<evidence type="ECO:0000256" key="2">
    <source>
        <dbReference type="SAM" id="MobiDB-lite"/>
    </source>
</evidence>
<dbReference type="ExpressionAtlas" id="A0A2K3DD70">
    <property type="expression patterns" value="baseline"/>
</dbReference>
<dbReference type="AlphaFoldDB" id="A0A2K3DD70"/>
<evidence type="ECO:0000256" key="4">
    <source>
        <dbReference type="SAM" id="SignalP"/>
    </source>
</evidence>
<keyword evidence="4" id="KW-0732">Signal</keyword>
<dbReference type="PANTHER" id="PTHR13037">
    <property type="entry name" value="FORMIN"/>
    <property type="match status" value="1"/>
</dbReference>
<feature type="compositionally biased region" description="Low complexity" evidence="2">
    <location>
        <begin position="476"/>
        <end position="486"/>
    </location>
</feature>
<dbReference type="GeneID" id="66054687"/>
<feature type="chain" id="PRO_5014464287" description="Pherophorin domain-containing protein" evidence="4">
    <location>
        <begin position="25"/>
        <end position="724"/>
    </location>
</feature>
<dbReference type="EMBL" id="CM008970">
    <property type="protein sequence ID" value="PNW78478.1"/>
    <property type="molecule type" value="Genomic_DNA"/>
</dbReference>
<feature type="compositionally biased region" description="Pro residues" evidence="2">
    <location>
        <begin position="461"/>
        <end position="475"/>
    </location>
</feature>